<dbReference type="CDD" id="cd03228">
    <property type="entry name" value="ABCC_MRP_Like"/>
    <property type="match status" value="1"/>
</dbReference>
<accession>A0A1G9TTP6</accession>
<dbReference type="PANTHER" id="PTHR43394">
    <property type="entry name" value="ATP-DEPENDENT PERMEASE MDL1, MITOCHONDRIAL"/>
    <property type="match status" value="1"/>
</dbReference>
<feature type="transmembrane region" description="Helical" evidence="9">
    <location>
        <begin position="111"/>
        <end position="131"/>
    </location>
</feature>
<dbReference type="AlphaFoldDB" id="A0A1G9TTP6"/>
<reference evidence="14" key="1">
    <citation type="submission" date="2016-10" db="EMBL/GenBank/DDBJ databases">
        <authorList>
            <person name="Varghese N."/>
            <person name="Submissions S."/>
        </authorList>
    </citation>
    <scope>NUCLEOTIDE SEQUENCE [LARGE SCALE GENOMIC DNA]</scope>
    <source>
        <strain evidence="14">CGMCC 4.7042</strain>
    </source>
</reference>
<evidence type="ECO:0000256" key="7">
    <source>
        <dbReference type="ARBA" id="ARBA00023136"/>
    </source>
</evidence>
<organism evidence="13 14">
    <name type="scientific">Streptomyces wuyuanensis</name>
    <dbReference type="NCBI Taxonomy" id="1196353"/>
    <lineage>
        <taxon>Bacteria</taxon>
        <taxon>Bacillati</taxon>
        <taxon>Actinomycetota</taxon>
        <taxon>Actinomycetes</taxon>
        <taxon>Kitasatosporales</taxon>
        <taxon>Streptomycetaceae</taxon>
        <taxon>Streptomyces</taxon>
    </lineage>
</organism>
<evidence type="ECO:0000256" key="9">
    <source>
        <dbReference type="SAM" id="Phobius"/>
    </source>
</evidence>
<dbReference type="EMBL" id="FNHI01000009">
    <property type="protein sequence ID" value="SDM50784.1"/>
    <property type="molecule type" value="Genomic_DNA"/>
</dbReference>
<feature type="domain" description="ABC transmembrane type-1" evidence="11">
    <location>
        <begin position="190"/>
        <end position="358"/>
    </location>
</feature>
<dbReference type="InterPro" id="IPR015797">
    <property type="entry name" value="NUDIX_hydrolase-like_dom_sf"/>
</dbReference>
<keyword evidence="5 13" id="KW-0067">ATP-binding</keyword>
<evidence type="ECO:0000256" key="8">
    <source>
        <dbReference type="SAM" id="MobiDB-lite"/>
    </source>
</evidence>
<dbReference type="Proteomes" id="UP000199063">
    <property type="component" value="Unassembled WGS sequence"/>
</dbReference>
<dbReference type="InterPro" id="IPR039421">
    <property type="entry name" value="Type_1_exporter"/>
</dbReference>
<dbReference type="Pfam" id="PF00293">
    <property type="entry name" value="NUDIX"/>
    <property type="match status" value="1"/>
</dbReference>
<dbReference type="GO" id="GO:0015421">
    <property type="term" value="F:ABC-type oligopeptide transporter activity"/>
    <property type="evidence" value="ECO:0007669"/>
    <property type="project" value="TreeGrafter"/>
</dbReference>
<keyword evidence="2 9" id="KW-0812">Transmembrane</keyword>
<feature type="domain" description="Nudix hydrolase" evidence="12">
    <location>
        <begin position="721"/>
        <end position="852"/>
    </location>
</feature>
<dbReference type="PANTHER" id="PTHR43394:SF1">
    <property type="entry name" value="ATP-BINDING CASSETTE SUB-FAMILY B MEMBER 10, MITOCHONDRIAL"/>
    <property type="match status" value="1"/>
</dbReference>
<dbReference type="GO" id="GO:0005524">
    <property type="term" value="F:ATP binding"/>
    <property type="evidence" value="ECO:0007669"/>
    <property type="project" value="UniProtKB-KW"/>
</dbReference>
<dbReference type="InterPro" id="IPR000086">
    <property type="entry name" value="NUDIX_hydrolase_dom"/>
</dbReference>
<dbReference type="PROSITE" id="PS00893">
    <property type="entry name" value="NUDIX_BOX"/>
    <property type="match status" value="1"/>
</dbReference>
<evidence type="ECO:0000256" key="5">
    <source>
        <dbReference type="ARBA" id="ARBA00022840"/>
    </source>
</evidence>
<proteinExistence type="predicted"/>
<name>A0A1G9TTP6_9ACTN</name>
<dbReference type="PROSITE" id="PS50893">
    <property type="entry name" value="ABC_TRANSPORTER_2"/>
    <property type="match status" value="1"/>
</dbReference>
<feature type="compositionally biased region" description="Low complexity" evidence="8">
    <location>
        <begin position="650"/>
        <end position="685"/>
    </location>
</feature>
<dbReference type="Gene3D" id="3.40.50.300">
    <property type="entry name" value="P-loop containing nucleotide triphosphate hydrolases"/>
    <property type="match status" value="1"/>
</dbReference>
<evidence type="ECO:0000313" key="13">
    <source>
        <dbReference type="EMBL" id="SDM50784.1"/>
    </source>
</evidence>
<evidence type="ECO:0000256" key="3">
    <source>
        <dbReference type="ARBA" id="ARBA00022741"/>
    </source>
</evidence>
<dbReference type="GO" id="GO:0016887">
    <property type="term" value="F:ATP hydrolysis activity"/>
    <property type="evidence" value="ECO:0007669"/>
    <property type="project" value="InterPro"/>
</dbReference>
<dbReference type="InterPro" id="IPR020084">
    <property type="entry name" value="NUDIX_hydrolase_CS"/>
</dbReference>
<dbReference type="SUPFAM" id="SSF52540">
    <property type="entry name" value="P-loop containing nucleoside triphosphate hydrolases"/>
    <property type="match status" value="1"/>
</dbReference>
<keyword evidence="7 9" id="KW-0472">Membrane</keyword>
<evidence type="ECO:0000259" key="10">
    <source>
        <dbReference type="PROSITE" id="PS50893"/>
    </source>
</evidence>
<dbReference type="SUPFAM" id="SSF90123">
    <property type="entry name" value="ABC transporter transmembrane region"/>
    <property type="match status" value="1"/>
</dbReference>
<feature type="transmembrane region" description="Helical" evidence="9">
    <location>
        <begin position="69"/>
        <end position="91"/>
    </location>
</feature>
<dbReference type="SUPFAM" id="SSF55811">
    <property type="entry name" value="Nudix"/>
    <property type="match status" value="1"/>
</dbReference>
<gene>
    <name evidence="13" type="ORF">SAMN05444921_10989</name>
</gene>
<dbReference type="STRING" id="1196353.SAMN05444921_10989"/>
<dbReference type="Gene3D" id="1.20.1560.10">
    <property type="entry name" value="ABC transporter type 1, transmembrane domain"/>
    <property type="match status" value="1"/>
</dbReference>
<evidence type="ECO:0000259" key="11">
    <source>
        <dbReference type="PROSITE" id="PS50929"/>
    </source>
</evidence>
<dbReference type="PROSITE" id="PS50929">
    <property type="entry name" value="ABC_TM1F"/>
    <property type="match status" value="1"/>
</dbReference>
<sequence>MKVFGRVRAAGAAVSESERELFGGPLRYDTGWAEHERARLELSMLAAVRAMPRLVGGTLRRAWRADRPALVAVAVSEIGQGIAAAVGLLAVNAVMHALLGGGAPVDRLYAALPALVTVGVIGVVNAGLACWSTSRAGRLEPLVERLATTEYLAAAAAVELEAIEDPEFRRLIDVAQYGAASARRMIGACVAAVNGTISLIAAGGVLTVLHPALLPMLLLIAAPRGWGAMRVAQERYVSVMVWVEHMRAGRLLGSLLTSRTAAQEVRVHGVGGFLLDRYRDMAESAEREQKRLATDKAFTELVAAGMSGLAMVGTYAFMGWLIVAGHMELAVAGTAVIAVRSGSANLGALVMNVNQLHEEALYVNDHDRFLAEAAAYTIPEGGADVPGRVGEIRAEDVTYRYPDRDTPALEGVSLTIPMGSVTAVVGENGSGKSTLIKVLAGLLLPGRGTVRWAGVDVAGLDRGQVFDRVALLTQDFERWPMTAGMNIRIGRPRLGSSDGDLAGAVGFAGAGALVERLPHGLHTLLARMFRGASEISGGEWQKIGLARTHFRTDHCGADSLLIVDEPTSALDPEAEIAAFDRIRQLAGPRRAIVLVTHRMSGVRHADTIHVLHRGRLVEHGSHDELMAAGGRYASMFRTQAAQYEPGRGAGTAAGVPGPRPATGAAAPAEHAPQAGRAVSVSTAAGAGAGDGTGAGDADRAEGGSRDGTGAGVEAGGAERATHRTGTAVLLVNDAGQYLLHLRDNVPGICHPGTWSLIGGRAEGEESPEETIARELREEAGLTLPGLRRYAVVPGTGPGGVAPGLIQVFLGRWNGDAEALPITEGVMFRWFDAAMIDRLVMCPWTADVVRSHDRARRQTANGHLDRPS</sequence>
<dbReference type="SMART" id="SM00382">
    <property type="entry name" value="AAA"/>
    <property type="match status" value="1"/>
</dbReference>
<dbReference type="InterPro" id="IPR003593">
    <property type="entry name" value="AAA+_ATPase"/>
</dbReference>
<dbReference type="GO" id="GO:0005886">
    <property type="term" value="C:plasma membrane"/>
    <property type="evidence" value="ECO:0007669"/>
    <property type="project" value="UniProtKB-SubCell"/>
</dbReference>
<keyword evidence="6 9" id="KW-1133">Transmembrane helix</keyword>
<evidence type="ECO:0000256" key="6">
    <source>
        <dbReference type="ARBA" id="ARBA00022989"/>
    </source>
</evidence>
<dbReference type="InterPro" id="IPR003439">
    <property type="entry name" value="ABC_transporter-like_ATP-bd"/>
</dbReference>
<feature type="region of interest" description="Disordered" evidence="8">
    <location>
        <begin position="647"/>
        <end position="719"/>
    </location>
</feature>
<evidence type="ECO:0000256" key="2">
    <source>
        <dbReference type="ARBA" id="ARBA00022692"/>
    </source>
</evidence>
<protein>
    <submittedName>
        <fullName evidence="13">ATP-binding cassette, subfamily B</fullName>
    </submittedName>
</protein>
<dbReference type="GeneID" id="40830328"/>
<dbReference type="InterPro" id="IPR036640">
    <property type="entry name" value="ABC1_TM_sf"/>
</dbReference>
<evidence type="ECO:0000256" key="4">
    <source>
        <dbReference type="ARBA" id="ARBA00022801"/>
    </source>
</evidence>
<dbReference type="InterPro" id="IPR011527">
    <property type="entry name" value="ABC1_TM_dom"/>
</dbReference>
<dbReference type="Pfam" id="PF00005">
    <property type="entry name" value="ABC_tran"/>
    <property type="match status" value="1"/>
</dbReference>
<evidence type="ECO:0000256" key="1">
    <source>
        <dbReference type="ARBA" id="ARBA00004651"/>
    </source>
</evidence>
<dbReference type="CDD" id="cd18882">
    <property type="entry name" value="NUDIX_Hydrolase"/>
    <property type="match status" value="1"/>
</dbReference>
<keyword evidence="14" id="KW-1185">Reference proteome</keyword>
<dbReference type="InterPro" id="IPR027417">
    <property type="entry name" value="P-loop_NTPase"/>
</dbReference>
<dbReference type="RefSeq" id="WP_093654943.1">
    <property type="nucleotide sequence ID" value="NZ_FNHI01000009.1"/>
</dbReference>
<evidence type="ECO:0000313" key="14">
    <source>
        <dbReference type="Proteomes" id="UP000199063"/>
    </source>
</evidence>
<keyword evidence="4" id="KW-0378">Hydrolase</keyword>
<dbReference type="PROSITE" id="PS51462">
    <property type="entry name" value="NUDIX"/>
    <property type="match status" value="1"/>
</dbReference>
<feature type="transmembrane region" description="Helical" evidence="9">
    <location>
        <begin position="297"/>
        <end position="323"/>
    </location>
</feature>
<feature type="domain" description="ABC transporter" evidence="10">
    <location>
        <begin position="392"/>
        <end position="638"/>
    </location>
</feature>
<dbReference type="Gene3D" id="3.90.79.10">
    <property type="entry name" value="Nucleoside Triphosphate Pyrophosphohydrolase"/>
    <property type="match status" value="1"/>
</dbReference>
<feature type="transmembrane region" description="Helical" evidence="9">
    <location>
        <begin position="185"/>
        <end position="206"/>
    </location>
</feature>
<keyword evidence="3" id="KW-0547">Nucleotide-binding</keyword>
<feature type="compositionally biased region" description="Gly residues" evidence="8">
    <location>
        <begin position="705"/>
        <end position="714"/>
    </location>
</feature>
<evidence type="ECO:0000259" key="12">
    <source>
        <dbReference type="PROSITE" id="PS51462"/>
    </source>
</evidence>
<feature type="transmembrane region" description="Helical" evidence="9">
    <location>
        <begin position="212"/>
        <end position="232"/>
    </location>
</feature>
<comment type="subcellular location">
    <subcellularLocation>
        <location evidence="1">Cell membrane</location>
        <topology evidence="1">Multi-pass membrane protein</topology>
    </subcellularLocation>
</comment>